<name>K1QGZ1_MAGGI</name>
<dbReference type="GO" id="GO:0008270">
    <property type="term" value="F:zinc ion binding"/>
    <property type="evidence" value="ECO:0007669"/>
    <property type="project" value="InterPro"/>
</dbReference>
<dbReference type="SUPFAM" id="SSF101898">
    <property type="entry name" value="NHL repeat"/>
    <property type="match status" value="1"/>
</dbReference>
<organism evidence="1">
    <name type="scientific">Magallana gigas</name>
    <name type="common">Pacific oyster</name>
    <name type="synonym">Crassostrea gigas</name>
    <dbReference type="NCBI Taxonomy" id="29159"/>
    <lineage>
        <taxon>Eukaryota</taxon>
        <taxon>Metazoa</taxon>
        <taxon>Spiralia</taxon>
        <taxon>Lophotrochozoa</taxon>
        <taxon>Mollusca</taxon>
        <taxon>Bivalvia</taxon>
        <taxon>Autobranchia</taxon>
        <taxon>Pteriomorphia</taxon>
        <taxon>Ostreida</taxon>
        <taxon>Ostreoidea</taxon>
        <taxon>Ostreidae</taxon>
        <taxon>Magallana</taxon>
    </lineage>
</organism>
<dbReference type="Gene3D" id="2.120.10.30">
    <property type="entry name" value="TolB, C-terminal domain"/>
    <property type="match status" value="1"/>
</dbReference>
<gene>
    <name evidence="1" type="ORF">CGI_10016462</name>
</gene>
<sequence length="537" mass="60571">MATTQGQDVVLCQLCSSPVEHHCNLCLVDLCSPCTLKHLADKTSRHEIVEFINRKKGPILAECNFHKTKRCEMYCRDCNIQTCVICVTTTHKKHEMANILEILQNAKQQVTSDLKELENVIAPKYKYITAFVTSSVFDETLSAIQDQEDELFRSVRDIGSKMRDKVSKLKEESEIANKEKQSLAAKSDVELNGIIQNSKSVLESADTKGILSYESQNMKFRYGLKEMGLSFPKFQAGFINEDQLQNVFGKFELQRIYASNTAPNPQKMMKTPIILNTIQSPFEDSSRLWRVSCEGAENVWTSCNDSQLYQINRSGAVLKNIKAANNVPALYIDSDKNIVFIVSWPDTKVYKYESNTNTVKTLLELSDWCPRGLCYTMSGDLLVSMRSLDEKQSKIVSYSMTRETQTDILGGSLCSVDSQKLLWLSENGNGDICVADYSGKAVIVMYAFGEVRFKYTGNRMIYKEKTSIVPTDIVNDGNFNILIGDYSNKIVHIIDCDGTFIRYIEHSCTGGISIDTDHNLVAGEFSTGKIRIIKYLE</sequence>
<dbReference type="InterPro" id="IPR047153">
    <property type="entry name" value="TRIM45/56/19-like"/>
</dbReference>
<dbReference type="InterPro" id="IPR011042">
    <property type="entry name" value="6-blade_b-propeller_TolB-like"/>
</dbReference>
<reference evidence="1" key="1">
    <citation type="journal article" date="2012" name="Nature">
        <title>The oyster genome reveals stress adaptation and complexity of shell formation.</title>
        <authorList>
            <person name="Zhang G."/>
            <person name="Fang X."/>
            <person name="Guo X."/>
            <person name="Li L."/>
            <person name="Luo R."/>
            <person name="Xu F."/>
            <person name="Yang P."/>
            <person name="Zhang L."/>
            <person name="Wang X."/>
            <person name="Qi H."/>
            <person name="Xiong Z."/>
            <person name="Que H."/>
            <person name="Xie Y."/>
            <person name="Holland P.W."/>
            <person name="Paps J."/>
            <person name="Zhu Y."/>
            <person name="Wu F."/>
            <person name="Chen Y."/>
            <person name="Wang J."/>
            <person name="Peng C."/>
            <person name="Meng J."/>
            <person name="Yang L."/>
            <person name="Liu J."/>
            <person name="Wen B."/>
            <person name="Zhang N."/>
            <person name="Huang Z."/>
            <person name="Zhu Q."/>
            <person name="Feng Y."/>
            <person name="Mount A."/>
            <person name="Hedgecock D."/>
            <person name="Xu Z."/>
            <person name="Liu Y."/>
            <person name="Domazet-Loso T."/>
            <person name="Du Y."/>
            <person name="Sun X."/>
            <person name="Zhang S."/>
            <person name="Liu B."/>
            <person name="Cheng P."/>
            <person name="Jiang X."/>
            <person name="Li J."/>
            <person name="Fan D."/>
            <person name="Wang W."/>
            <person name="Fu W."/>
            <person name="Wang T."/>
            <person name="Wang B."/>
            <person name="Zhang J."/>
            <person name="Peng Z."/>
            <person name="Li Y."/>
            <person name="Li N."/>
            <person name="Wang J."/>
            <person name="Chen M."/>
            <person name="He Y."/>
            <person name="Tan F."/>
            <person name="Song X."/>
            <person name="Zheng Q."/>
            <person name="Huang R."/>
            <person name="Yang H."/>
            <person name="Du X."/>
            <person name="Chen L."/>
            <person name="Yang M."/>
            <person name="Gaffney P.M."/>
            <person name="Wang S."/>
            <person name="Luo L."/>
            <person name="She Z."/>
            <person name="Ming Y."/>
            <person name="Huang W."/>
            <person name="Zhang S."/>
            <person name="Huang B."/>
            <person name="Zhang Y."/>
            <person name="Qu T."/>
            <person name="Ni P."/>
            <person name="Miao G."/>
            <person name="Wang J."/>
            <person name="Wang Q."/>
            <person name="Steinberg C.E."/>
            <person name="Wang H."/>
            <person name="Li N."/>
            <person name="Qian L."/>
            <person name="Zhang G."/>
            <person name="Li Y."/>
            <person name="Yang H."/>
            <person name="Liu X."/>
            <person name="Wang J."/>
            <person name="Yin Y."/>
            <person name="Wang J."/>
        </authorList>
    </citation>
    <scope>NUCLEOTIDE SEQUENCE [LARGE SCALE GENOMIC DNA]</scope>
    <source>
        <strain evidence="1">05x7-T-G4-1.051#20</strain>
    </source>
</reference>
<dbReference type="EMBL" id="JH818015">
    <property type="protein sequence ID" value="EKC33143.1"/>
    <property type="molecule type" value="Genomic_DNA"/>
</dbReference>
<dbReference type="InParanoid" id="K1QGZ1"/>
<dbReference type="InterPro" id="IPR000315">
    <property type="entry name" value="Znf_B-box"/>
</dbReference>
<dbReference type="HOGENOM" id="CLU_007742_5_1_1"/>
<dbReference type="SUPFAM" id="SSF57845">
    <property type="entry name" value="B-box zinc-binding domain"/>
    <property type="match status" value="1"/>
</dbReference>
<accession>K1QGZ1</accession>
<dbReference type="CDD" id="cd19756">
    <property type="entry name" value="Bbox2"/>
    <property type="match status" value="1"/>
</dbReference>
<protein>
    <submittedName>
        <fullName evidence="1">Tripartite motif-containing protein 45</fullName>
    </submittedName>
</protein>
<dbReference type="PROSITE" id="PS50119">
    <property type="entry name" value="ZF_BBOX"/>
    <property type="match status" value="1"/>
</dbReference>
<dbReference type="PANTHER" id="PTHR25462">
    <property type="entry name" value="BONUS, ISOFORM C-RELATED"/>
    <property type="match status" value="1"/>
</dbReference>
<dbReference type="Pfam" id="PF00643">
    <property type="entry name" value="zf-B_box"/>
    <property type="match status" value="1"/>
</dbReference>
<dbReference type="AlphaFoldDB" id="K1QGZ1"/>
<dbReference type="PANTHER" id="PTHR25462:SF296">
    <property type="entry name" value="MEIOTIC P26, ISOFORM F"/>
    <property type="match status" value="1"/>
</dbReference>
<dbReference type="Gene3D" id="3.30.160.60">
    <property type="entry name" value="Classic Zinc Finger"/>
    <property type="match status" value="1"/>
</dbReference>
<evidence type="ECO:0000313" key="1">
    <source>
        <dbReference type="EMBL" id="EKC33143.1"/>
    </source>
</evidence>
<proteinExistence type="predicted"/>